<proteinExistence type="predicted"/>
<dbReference type="Proteomes" id="UP000298493">
    <property type="component" value="Unassembled WGS sequence"/>
</dbReference>
<keyword evidence="2" id="KW-1133">Transmembrane helix</keyword>
<protein>
    <submittedName>
        <fullName evidence="3">Uncharacterized protein</fullName>
    </submittedName>
</protein>
<keyword evidence="4" id="KW-1185">Reference proteome</keyword>
<keyword evidence="2" id="KW-0472">Membrane</keyword>
<feature type="compositionally biased region" description="Low complexity" evidence="1">
    <location>
        <begin position="37"/>
        <end position="51"/>
    </location>
</feature>
<dbReference type="AlphaFoldDB" id="A0A4Z1P2S6"/>
<feature type="compositionally biased region" description="Polar residues" evidence="1">
    <location>
        <begin position="61"/>
        <end position="72"/>
    </location>
</feature>
<organism evidence="3 4">
    <name type="scientific">Venturia nashicola</name>
    <dbReference type="NCBI Taxonomy" id="86259"/>
    <lineage>
        <taxon>Eukaryota</taxon>
        <taxon>Fungi</taxon>
        <taxon>Dikarya</taxon>
        <taxon>Ascomycota</taxon>
        <taxon>Pezizomycotina</taxon>
        <taxon>Dothideomycetes</taxon>
        <taxon>Pleosporomycetidae</taxon>
        <taxon>Venturiales</taxon>
        <taxon>Venturiaceae</taxon>
        <taxon>Venturia</taxon>
    </lineage>
</organism>
<evidence type="ECO:0000256" key="2">
    <source>
        <dbReference type="SAM" id="Phobius"/>
    </source>
</evidence>
<accession>A0A4Z1P2S6</accession>
<keyword evidence="2" id="KW-0812">Transmembrane</keyword>
<feature type="transmembrane region" description="Helical" evidence="2">
    <location>
        <begin position="122"/>
        <end position="142"/>
    </location>
</feature>
<feature type="region of interest" description="Disordered" evidence="1">
    <location>
        <begin position="37"/>
        <end position="76"/>
    </location>
</feature>
<evidence type="ECO:0000256" key="1">
    <source>
        <dbReference type="SAM" id="MobiDB-lite"/>
    </source>
</evidence>
<dbReference type="EMBL" id="SNSC02000010">
    <property type="protein sequence ID" value="TID20609.1"/>
    <property type="molecule type" value="Genomic_DNA"/>
</dbReference>
<evidence type="ECO:0000313" key="3">
    <source>
        <dbReference type="EMBL" id="TID20609.1"/>
    </source>
</evidence>
<name>A0A4Z1P2S6_9PEZI</name>
<feature type="transmembrane region" description="Helical" evidence="2">
    <location>
        <begin position="148"/>
        <end position="172"/>
    </location>
</feature>
<gene>
    <name evidence="3" type="ORF">E6O75_ATG05373</name>
</gene>
<reference evidence="3 4" key="1">
    <citation type="submission" date="2019-04" db="EMBL/GenBank/DDBJ databases">
        <title>High contiguity whole genome sequence and gene annotation resource for two Venturia nashicola isolates.</title>
        <authorList>
            <person name="Prokchorchik M."/>
            <person name="Won K."/>
            <person name="Lee Y."/>
            <person name="Choi E.D."/>
            <person name="Segonzac C."/>
            <person name="Sohn K.H."/>
        </authorList>
    </citation>
    <scope>NUCLEOTIDE SEQUENCE [LARGE SCALE GENOMIC DNA]</scope>
    <source>
        <strain evidence="3 4">PRI2</strain>
    </source>
</reference>
<comment type="caution">
    <text evidence="3">The sequence shown here is derived from an EMBL/GenBank/DDBJ whole genome shotgun (WGS) entry which is preliminary data.</text>
</comment>
<evidence type="ECO:0000313" key="4">
    <source>
        <dbReference type="Proteomes" id="UP000298493"/>
    </source>
</evidence>
<sequence length="313" mass="34801">MYTIAAFKGAWVLPPLTLFRLPICSRCIVRSTTQQKRTITSSLPSRTSSRRPNPPSPRSFASKQLRNASSDVNDARVRSRQGATLEQLTRNAALVTPFAIASRLPKSGLVLYQAPPQRRYTIMGWVAGTIFLITGLNTIFLREWSPSVLPWTTLLLNGIVVVFTFGAALIPISSTLGLCRRITAIPGPKGGHDMKLRVEGSYYWAPWKTRIVKANVEDIILRRNMVACVASLRKPGPRLAMHQVSPFIRPFAKFGSVVASYLTEIPGVLIRQTHVSMLIRKENALDSVTFRLDARGKMFGGPRGFDRLIQSEI</sequence>